<keyword evidence="2" id="KW-0749">Sporulation</keyword>
<feature type="compositionally biased region" description="Pro residues" evidence="7">
    <location>
        <begin position="10"/>
        <end position="19"/>
    </location>
</feature>
<dbReference type="Proteomes" id="UP000009169">
    <property type="component" value="Unassembled WGS sequence"/>
</dbReference>
<dbReference type="VEuPathDB" id="FungiDB:TEQG_00535"/>
<keyword evidence="5" id="KW-0539">Nucleus</keyword>
<dbReference type="Pfam" id="PF11754">
    <property type="entry name" value="Velvet"/>
    <property type="match status" value="1"/>
</dbReference>
<dbReference type="InterPro" id="IPR037525">
    <property type="entry name" value="Velvet_dom"/>
</dbReference>
<organism evidence="9 10">
    <name type="scientific">Trichophyton equinum (strain ATCC MYA-4606 / CBS 127.97)</name>
    <name type="common">Horse ringworm fungus</name>
    <dbReference type="NCBI Taxonomy" id="559882"/>
    <lineage>
        <taxon>Eukaryota</taxon>
        <taxon>Fungi</taxon>
        <taxon>Dikarya</taxon>
        <taxon>Ascomycota</taxon>
        <taxon>Pezizomycotina</taxon>
        <taxon>Eurotiomycetes</taxon>
        <taxon>Eurotiomycetidae</taxon>
        <taxon>Onygenales</taxon>
        <taxon>Arthrodermataceae</taxon>
        <taxon>Trichophyton</taxon>
    </lineage>
</organism>
<dbReference type="PROSITE" id="PS51821">
    <property type="entry name" value="VELVET"/>
    <property type="match status" value="1"/>
</dbReference>
<dbReference type="GO" id="GO:0005634">
    <property type="term" value="C:nucleus"/>
    <property type="evidence" value="ECO:0007669"/>
    <property type="project" value="UniProtKB-SubCell"/>
</dbReference>
<evidence type="ECO:0000256" key="3">
    <source>
        <dbReference type="ARBA" id="ARBA00023015"/>
    </source>
</evidence>
<keyword evidence="4" id="KW-0804">Transcription</keyword>
<evidence type="ECO:0000256" key="7">
    <source>
        <dbReference type="SAM" id="MobiDB-lite"/>
    </source>
</evidence>
<evidence type="ECO:0000313" key="9">
    <source>
        <dbReference type="EMBL" id="EGE01484.1"/>
    </source>
</evidence>
<keyword evidence="3" id="KW-0805">Transcription regulation</keyword>
<dbReference type="EMBL" id="DS995719">
    <property type="protein sequence ID" value="EGE01484.1"/>
    <property type="molecule type" value="Genomic_DNA"/>
</dbReference>
<feature type="compositionally biased region" description="Low complexity" evidence="7">
    <location>
        <begin position="182"/>
        <end position="193"/>
    </location>
</feature>
<keyword evidence="10" id="KW-1185">Reference proteome</keyword>
<evidence type="ECO:0000256" key="5">
    <source>
        <dbReference type="ARBA" id="ARBA00023242"/>
    </source>
</evidence>
<feature type="compositionally biased region" description="Low complexity" evidence="7">
    <location>
        <begin position="59"/>
        <end position="77"/>
    </location>
</feature>
<comment type="similarity">
    <text evidence="6">Belongs to the velvet family. VelB subfamily.</text>
</comment>
<evidence type="ECO:0000259" key="8">
    <source>
        <dbReference type="PROSITE" id="PS51821"/>
    </source>
</evidence>
<name>F2PHS2_TRIEC</name>
<accession>F2PHS2</accession>
<dbReference type="AlphaFoldDB" id="F2PHS2"/>
<evidence type="ECO:0000256" key="4">
    <source>
        <dbReference type="ARBA" id="ARBA00023163"/>
    </source>
</evidence>
<dbReference type="GO" id="GO:0030435">
    <property type="term" value="P:sporulation resulting in formation of a cellular spore"/>
    <property type="evidence" value="ECO:0007669"/>
    <property type="project" value="UniProtKB-KW"/>
</dbReference>
<feature type="region of interest" description="Disordered" evidence="7">
    <location>
        <begin position="182"/>
        <end position="206"/>
    </location>
</feature>
<dbReference type="PANTHER" id="PTHR33572">
    <property type="entry name" value="SPORE DEVELOPMENT REGULATOR VOSA"/>
    <property type="match status" value="1"/>
</dbReference>
<feature type="domain" description="Velvet" evidence="8">
    <location>
        <begin position="98"/>
        <end position="396"/>
    </location>
</feature>
<sequence length="425" mass="46482">MDNLLSQPYMPGPGAPAPTPGQAHPLPHPQHPHQQQQQQQHQQHPQHQHQHQHQHPQPHSHTLSQIQIQPQLQPSSQVQAPITLPPVGQPHPEPEHTSLTLDGFEYVLEVAQQPIRARMCGFGDKDRRPITPPPCVRLIVRDATTKQEVEADEIDTTFFVLTVDLWNAEGDREVNLVRHSATSPSISTATSSSFPPPTQNMAPAGQAYSSYQPQSMYNQPPPTTYSYYPTQSYAAQTSMPYPAPQSGPAQSYYPHVNQGYYTSQSQQPVVHHLPPAPVGMFTRNLIGSLSASAFKLSDPAGKLGIWFILQDLSVRTEGMFRLKMNFVNVGTPQQALSRSGSTSNSTPVLNHGSAPVLASVYSDVLQVFSAKKFPGVIESTPLSKCFAIQGIKIPIRKDGVKGGRGGGAAMMLKGDDGDGDEQYDE</sequence>
<evidence type="ECO:0000256" key="2">
    <source>
        <dbReference type="ARBA" id="ARBA00022969"/>
    </source>
</evidence>
<dbReference type="PANTHER" id="PTHR33572:SF3">
    <property type="entry name" value="VELVET COMPLEX SUBUNIT B"/>
    <property type="match status" value="1"/>
</dbReference>
<evidence type="ECO:0000313" key="10">
    <source>
        <dbReference type="Proteomes" id="UP000009169"/>
    </source>
</evidence>
<protein>
    <submittedName>
        <fullName evidence="9">VelB protein</fullName>
    </submittedName>
</protein>
<dbReference type="InterPro" id="IPR021740">
    <property type="entry name" value="Velvet"/>
</dbReference>
<evidence type="ECO:0000256" key="6">
    <source>
        <dbReference type="ARBA" id="ARBA00038045"/>
    </source>
</evidence>
<feature type="compositionally biased region" description="Basic residues" evidence="7">
    <location>
        <begin position="44"/>
        <end position="58"/>
    </location>
</feature>
<dbReference type="eggNOG" id="ENOG502S1B4">
    <property type="taxonomic scope" value="Eukaryota"/>
</dbReference>
<evidence type="ECO:0000256" key="1">
    <source>
        <dbReference type="ARBA" id="ARBA00004123"/>
    </source>
</evidence>
<dbReference type="HOGENOM" id="CLU_022491_0_0_1"/>
<comment type="subcellular location">
    <subcellularLocation>
        <location evidence="1">Nucleus</location>
    </subcellularLocation>
</comment>
<dbReference type="Gene3D" id="2.60.40.3960">
    <property type="entry name" value="Velvet domain"/>
    <property type="match status" value="2"/>
</dbReference>
<feature type="region of interest" description="Disordered" evidence="7">
    <location>
        <begin position="1"/>
        <end position="98"/>
    </location>
</feature>
<reference evidence="10" key="1">
    <citation type="journal article" date="2012" name="MBio">
        <title>Comparative genome analysis of Trichophyton rubrum and related dermatophytes reveals candidate genes involved in infection.</title>
        <authorList>
            <person name="Martinez D.A."/>
            <person name="Oliver B.G."/>
            <person name="Graeser Y."/>
            <person name="Goldberg J.M."/>
            <person name="Li W."/>
            <person name="Martinez-Rossi N.M."/>
            <person name="Monod M."/>
            <person name="Shelest E."/>
            <person name="Barton R.C."/>
            <person name="Birch E."/>
            <person name="Brakhage A.A."/>
            <person name="Chen Z."/>
            <person name="Gurr S.J."/>
            <person name="Heiman D."/>
            <person name="Heitman J."/>
            <person name="Kosti I."/>
            <person name="Rossi A."/>
            <person name="Saif S."/>
            <person name="Samalova M."/>
            <person name="Saunders C.W."/>
            <person name="Shea T."/>
            <person name="Summerbell R.C."/>
            <person name="Xu J."/>
            <person name="Young S."/>
            <person name="Zeng Q."/>
            <person name="Birren B.W."/>
            <person name="Cuomo C.A."/>
            <person name="White T.C."/>
        </authorList>
    </citation>
    <scope>NUCLEOTIDE SEQUENCE [LARGE SCALE GENOMIC DNA]</scope>
    <source>
        <strain evidence="10">ATCC MYA-4606 / CBS 127.97</strain>
    </source>
</reference>
<dbReference type="InterPro" id="IPR038491">
    <property type="entry name" value="Velvet_dom_sf"/>
</dbReference>
<dbReference type="OrthoDB" id="4173794at2759"/>
<feature type="compositionally biased region" description="Low complexity" evidence="7">
    <location>
        <begin position="32"/>
        <end position="43"/>
    </location>
</feature>
<gene>
    <name evidence="9" type="ORF">TEQG_00535</name>
</gene>
<proteinExistence type="inferred from homology"/>